<accession>A0ABT5YT43</accession>
<evidence type="ECO:0000256" key="6">
    <source>
        <dbReference type="ARBA" id="ARBA00023010"/>
    </source>
</evidence>
<dbReference type="Gene3D" id="1.20.5.3310">
    <property type="match status" value="1"/>
</dbReference>
<protein>
    <submittedName>
        <fullName evidence="9">Sec-independent translocase</fullName>
    </submittedName>
</protein>
<dbReference type="EMBL" id="JARHTQ010000001">
    <property type="protein sequence ID" value="MDF2254675.1"/>
    <property type="molecule type" value="Genomic_DNA"/>
</dbReference>
<name>A0ABT5YT43_9ACTN</name>
<keyword evidence="3" id="KW-0812">Transmembrane</keyword>
<evidence type="ECO:0000256" key="3">
    <source>
        <dbReference type="ARBA" id="ARBA00022692"/>
    </source>
</evidence>
<comment type="subcellular location">
    <subcellularLocation>
        <location evidence="1">Membrane</location>
        <topology evidence="1">Single-pass membrane protein</topology>
    </subcellularLocation>
</comment>
<keyword evidence="6" id="KW-0811">Translocation</keyword>
<dbReference type="Pfam" id="PF02416">
    <property type="entry name" value="TatA_B_E"/>
    <property type="match status" value="1"/>
</dbReference>
<evidence type="ECO:0000256" key="8">
    <source>
        <dbReference type="SAM" id="MobiDB-lite"/>
    </source>
</evidence>
<dbReference type="RefSeq" id="WP_275807445.1">
    <property type="nucleotide sequence ID" value="NZ_BAAANM010000020.1"/>
</dbReference>
<evidence type="ECO:0000256" key="4">
    <source>
        <dbReference type="ARBA" id="ARBA00022927"/>
    </source>
</evidence>
<dbReference type="NCBIfam" id="NF002374">
    <property type="entry name" value="PRK01371.1-1"/>
    <property type="match status" value="1"/>
</dbReference>
<proteinExistence type="predicted"/>
<keyword evidence="10" id="KW-1185">Reference proteome</keyword>
<evidence type="ECO:0000313" key="10">
    <source>
        <dbReference type="Proteomes" id="UP001220022"/>
    </source>
</evidence>
<reference evidence="9 10" key="1">
    <citation type="submission" date="2023-03" db="EMBL/GenBank/DDBJ databases">
        <title>Draft genome sequence of type strain Streptomyces ferralitis JCM 14344.</title>
        <authorList>
            <person name="Klaysubun C."/>
            <person name="Duangmal K."/>
        </authorList>
    </citation>
    <scope>NUCLEOTIDE SEQUENCE [LARGE SCALE GENOMIC DNA]</scope>
    <source>
        <strain evidence="9 10">JCM 14344</strain>
    </source>
</reference>
<sequence length="152" mass="16959">MFFNISPLDFVAIALLAVIIFGPDKLPKLIQDASRMIRKLREFSDSAKEDIRNELGPEFKDFEFEDLNPKTFVRKNLLDNDNLGLKEIRNSFDLKDEMATVKDAVQEGGRTVRSAGDRDSGSAAAPVNGSDRLHKSEPLRPGEHPPFDADAT</sequence>
<dbReference type="NCBIfam" id="NF002377">
    <property type="entry name" value="PRK01371.1-4"/>
    <property type="match status" value="1"/>
</dbReference>
<comment type="caution">
    <text evidence="9">The sequence shown here is derived from an EMBL/GenBank/DDBJ whole genome shotgun (WGS) entry which is preliminary data.</text>
</comment>
<evidence type="ECO:0000256" key="5">
    <source>
        <dbReference type="ARBA" id="ARBA00022989"/>
    </source>
</evidence>
<keyword evidence="5" id="KW-1133">Transmembrane helix</keyword>
<keyword evidence="4" id="KW-0653">Protein transport</keyword>
<gene>
    <name evidence="9" type="ORF">P2L57_02665</name>
</gene>
<dbReference type="Proteomes" id="UP001220022">
    <property type="component" value="Unassembled WGS sequence"/>
</dbReference>
<evidence type="ECO:0000256" key="7">
    <source>
        <dbReference type="ARBA" id="ARBA00023136"/>
    </source>
</evidence>
<keyword evidence="7" id="KW-0472">Membrane</keyword>
<dbReference type="PRINTS" id="PR01506">
    <property type="entry name" value="TATBPROTEIN"/>
</dbReference>
<feature type="region of interest" description="Disordered" evidence="8">
    <location>
        <begin position="105"/>
        <end position="152"/>
    </location>
</feature>
<keyword evidence="2" id="KW-0813">Transport</keyword>
<evidence type="ECO:0000256" key="2">
    <source>
        <dbReference type="ARBA" id="ARBA00022448"/>
    </source>
</evidence>
<evidence type="ECO:0000256" key="1">
    <source>
        <dbReference type="ARBA" id="ARBA00004167"/>
    </source>
</evidence>
<dbReference type="InterPro" id="IPR003369">
    <property type="entry name" value="TatA/B/E"/>
</dbReference>
<evidence type="ECO:0000313" key="9">
    <source>
        <dbReference type="EMBL" id="MDF2254675.1"/>
    </source>
</evidence>
<organism evidence="9 10">
    <name type="scientific">Streptantibioticus ferralitis</name>
    <dbReference type="NCBI Taxonomy" id="236510"/>
    <lineage>
        <taxon>Bacteria</taxon>
        <taxon>Bacillati</taxon>
        <taxon>Actinomycetota</taxon>
        <taxon>Actinomycetes</taxon>
        <taxon>Kitasatosporales</taxon>
        <taxon>Streptomycetaceae</taxon>
        <taxon>Streptantibioticus</taxon>
    </lineage>
</organism>
<feature type="compositionally biased region" description="Basic and acidic residues" evidence="8">
    <location>
        <begin position="131"/>
        <end position="152"/>
    </location>
</feature>